<evidence type="ECO:0000313" key="1">
    <source>
        <dbReference type="EMBL" id="PWA04036.1"/>
    </source>
</evidence>
<comment type="caution">
    <text evidence="1">The sequence shown here is derived from an EMBL/GenBank/DDBJ whole genome shotgun (WGS) entry which is preliminary data.</text>
</comment>
<accession>A0A2U1JFW9</accession>
<sequence length="183" mass="21702">MVMVSFVKKVINFFNKKKTIQWKNIENFDPNWKERIKDMSRYIDSGSVIVDLGCGEMWLKEFITEKESYIPVDYMSRGGDTIVCDFNNYEYPKTNSDTAFVSGCLEYIEDFKWFVEKISQSNTKCILSYCTTEYFPNMESRKQLAWKNNLSKFEVISLFESNQLFLVDENLTKTNNQIFVFKK</sequence>
<dbReference type="InterPro" id="IPR029063">
    <property type="entry name" value="SAM-dependent_MTases_sf"/>
</dbReference>
<reference evidence="1 2" key="1">
    <citation type="submission" date="2018-04" db="EMBL/GenBank/DDBJ databases">
        <title>Flavobacterium sp. nov., isolated from glacier ice.</title>
        <authorList>
            <person name="Liu Q."/>
            <person name="Xin Y.-H."/>
        </authorList>
    </citation>
    <scope>NUCLEOTIDE SEQUENCE [LARGE SCALE GENOMIC DNA]</scope>
    <source>
        <strain evidence="1 2">RB1R5</strain>
    </source>
</reference>
<dbReference type="Gene3D" id="3.40.50.150">
    <property type="entry name" value="Vaccinia Virus protein VP39"/>
    <property type="match status" value="1"/>
</dbReference>
<keyword evidence="2" id="KW-1185">Reference proteome</keyword>
<dbReference type="OrthoDB" id="9806525at2"/>
<name>A0A2U1JFW9_9FLAO</name>
<dbReference type="SUPFAM" id="SSF53335">
    <property type="entry name" value="S-adenosyl-L-methionine-dependent methyltransferases"/>
    <property type="match status" value="1"/>
</dbReference>
<dbReference type="EMBL" id="QCZI01000021">
    <property type="protein sequence ID" value="PWA04036.1"/>
    <property type="molecule type" value="Genomic_DNA"/>
</dbReference>
<gene>
    <name evidence="1" type="ORF">DB895_13085</name>
</gene>
<organism evidence="1 2">
    <name type="scientific">Flavobacterium psychrotolerans</name>
    <dbReference type="NCBI Taxonomy" id="2169410"/>
    <lineage>
        <taxon>Bacteria</taxon>
        <taxon>Pseudomonadati</taxon>
        <taxon>Bacteroidota</taxon>
        <taxon>Flavobacteriia</taxon>
        <taxon>Flavobacteriales</taxon>
        <taxon>Flavobacteriaceae</taxon>
        <taxon>Flavobacterium</taxon>
    </lineage>
</organism>
<protein>
    <recommendedName>
        <fullName evidence="3">Class I SAM-dependent methyltransferase</fullName>
    </recommendedName>
</protein>
<dbReference type="AlphaFoldDB" id="A0A2U1JFW9"/>
<dbReference type="Proteomes" id="UP000245449">
    <property type="component" value="Unassembled WGS sequence"/>
</dbReference>
<proteinExistence type="predicted"/>
<evidence type="ECO:0008006" key="3">
    <source>
        <dbReference type="Google" id="ProtNLM"/>
    </source>
</evidence>
<evidence type="ECO:0000313" key="2">
    <source>
        <dbReference type="Proteomes" id="UP000245449"/>
    </source>
</evidence>